<gene>
    <name evidence="1" type="ORF">BWGOE11_12680</name>
</gene>
<evidence type="ECO:0000313" key="2">
    <source>
        <dbReference type="Proteomes" id="UP000175835"/>
    </source>
</evidence>
<dbReference type="Proteomes" id="UP000175835">
    <property type="component" value="Unassembled WGS sequence"/>
</dbReference>
<name>A0A1E8BRL4_BACMY</name>
<dbReference type="EMBL" id="LXLX01000021">
    <property type="protein sequence ID" value="OFD97903.1"/>
    <property type="molecule type" value="Genomic_DNA"/>
</dbReference>
<dbReference type="InterPro" id="IPR056510">
    <property type="entry name" value="WapI"/>
</dbReference>
<sequence length="149" mass="17574">MEEGGMVEIGKELELVFLGDEKKIIIVSFGSMYPNDDEMYLRDLQLNRLAISSNNFHYEYKGPMFLTSEIIGFGKKLEALLRKEIKEAVLSADEEEIEFEVKLKRDRFLVCFTFVKNDLINEKWEYETSFWVEAKIVEEVCYTIKKIYV</sequence>
<organism evidence="1 2">
    <name type="scientific">Bacillus mycoides</name>
    <dbReference type="NCBI Taxonomy" id="1405"/>
    <lineage>
        <taxon>Bacteria</taxon>
        <taxon>Bacillati</taxon>
        <taxon>Bacillota</taxon>
        <taxon>Bacilli</taxon>
        <taxon>Bacillales</taxon>
        <taxon>Bacillaceae</taxon>
        <taxon>Bacillus</taxon>
        <taxon>Bacillus cereus group</taxon>
    </lineage>
</organism>
<dbReference type="Pfam" id="PF24716">
    <property type="entry name" value="WapI"/>
    <property type="match status" value="1"/>
</dbReference>
<protein>
    <submittedName>
        <fullName evidence="1">Uncharacterized protein</fullName>
    </submittedName>
</protein>
<dbReference type="AlphaFoldDB" id="A0A1E8BRL4"/>
<dbReference type="RefSeq" id="WP_070128108.1">
    <property type="nucleotide sequence ID" value="NZ_LXLP01000021.1"/>
</dbReference>
<accession>A0A1E8BRL4</accession>
<evidence type="ECO:0000313" key="1">
    <source>
        <dbReference type="EMBL" id="OFD97903.1"/>
    </source>
</evidence>
<reference evidence="1 2" key="1">
    <citation type="submission" date="2016-05" db="EMBL/GenBank/DDBJ databases">
        <title>Bacillus thuringiensis and Bacillus weihenstephanensis as novel biocontrol agents of wilt causing Verticillium species.</title>
        <authorList>
            <person name="Hollensteiner J."/>
            <person name="Wemheuer F."/>
            <person name="Harting R."/>
            <person name="Kolarzyk A."/>
            <person name="Diaz-Valerio S."/>
            <person name="Poehlein A."/>
            <person name="Brzuszkiewicz E."/>
            <person name="Nesemann K."/>
            <person name="Braus-Stromeyer S."/>
            <person name="Braus G."/>
            <person name="Daniel R."/>
            <person name="Liesegang H."/>
        </authorList>
    </citation>
    <scope>NUCLEOTIDE SEQUENCE [LARGE SCALE GENOMIC DNA]</scope>
    <source>
        <strain evidence="1 2">GOE11</strain>
    </source>
</reference>
<comment type="caution">
    <text evidence="1">The sequence shown here is derived from an EMBL/GenBank/DDBJ whole genome shotgun (WGS) entry which is preliminary data.</text>
</comment>
<dbReference type="PATRIC" id="fig|86662.27.peg.1131"/>
<proteinExistence type="predicted"/>